<keyword evidence="2" id="KW-0812">Transmembrane</keyword>
<dbReference type="AlphaFoldDB" id="A0A562PFS9"/>
<keyword evidence="2" id="KW-0472">Membrane</keyword>
<feature type="transmembrane region" description="Helical" evidence="2">
    <location>
        <begin position="66"/>
        <end position="91"/>
    </location>
</feature>
<organism evidence="3 4">
    <name type="scientific">Mesorhizobium tianshanense</name>
    <dbReference type="NCBI Taxonomy" id="39844"/>
    <lineage>
        <taxon>Bacteria</taxon>
        <taxon>Pseudomonadati</taxon>
        <taxon>Pseudomonadota</taxon>
        <taxon>Alphaproteobacteria</taxon>
        <taxon>Hyphomicrobiales</taxon>
        <taxon>Phyllobacteriaceae</taxon>
        <taxon>Mesorhizobium</taxon>
    </lineage>
</organism>
<keyword evidence="4" id="KW-1185">Reference proteome</keyword>
<proteinExistence type="predicted"/>
<sequence length="164" mass="18230">MEEIHPAAVKHLPPFITPPGQTDILFVVMTVFLIGIVLIIGNLYLRLHALPEQVAHRTQKVQMEIVAILAVIALFTHNHLFWIAGLLLAFVQLPDFSTPISSMAKSLEKLAHGGDRRRREELTVIPEAMAQSLEMPIHAARRSDEALEVVPGTPPLTDRLEARS</sequence>
<evidence type="ECO:0000313" key="3">
    <source>
        <dbReference type="EMBL" id="TWI43315.1"/>
    </source>
</evidence>
<dbReference type="RefSeq" id="WP_240546953.1">
    <property type="nucleotide sequence ID" value="NZ_BSPF01000102.1"/>
</dbReference>
<dbReference type="EMBL" id="VLKT01000001">
    <property type="protein sequence ID" value="TWI43315.1"/>
    <property type="molecule type" value="Genomic_DNA"/>
</dbReference>
<keyword evidence="2" id="KW-1133">Transmembrane helix</keyword>
<gene>
    <name evidence="3" type="ORF">IQ26_00277</name>
</gene>
<comment type="caution">
    <text evidence="3">The sequence shown here is derived from an EMBL/GenBank/DDBJ whole genome shotgun (WGS) entry which is preliminary data.</text>
</comment>
<evidence type="ECO:0000256" key="1">
    <source>
        <dbReference type="SAM" id="MobiDB-lite"/>
    </source>
</evidence>
<protein>
    <submittedName>
        <fullName evidence="3">Uncharacterized protein</fullName>
    </submittedName>
</protein>
<evidence type="ECO:0000256" key="2">
    <source>
        <dbReference type="SAM" id="Phobius"/>
    </source>
</evidence>
<reference evidence="3 4" key="1">
    <citation type="journal article" date="2015" name="Stand. Genomic Sci.">
        <title>Genomic Encyclopedia of Bacterial and Archaeal Type Strains, Phase III: the genomes of soil and plant-associated and newly described type strains.</title>
        <authorList>
            <person name="Whitman W.B."/>
            <person name="Woyke T."/>
            <person name="Klenk H.P."/>
            <person name="Zhou Y."/>
            <person name="Lilburn T.G."/>
            <person name="Beck B.J."/>
            <person name="De Vos P."/>
            <person name="Vandamme P."/>
            <person name="Eisen J.A."/>
            <person name="Garrity G."/>
            <person name="Hugenholtz P."/>
            <person name="Kyrpides N.C."/>
        </authorList>
    </citation>
    <scope>NUCLEOTIDE SEQUENCE [LARGE SCALE GENOMIC DNA]</scope>
    <source>
        <strain evidence="3 4">CGMCC 1.2546</strain>
    </source>
</reference>
<name>A0A562PFS9_9HYPH</name>
<feature type="transmembrane region" description="Helical" evidence="2">
    <location>
        <begin position="24"/>
        <end position="45"/>
    </location>
</feature>
<evidence type="ECO:0000313" key="4">
    <source>
        <dbReference type="Proteomes" id="UP000317122"/>
    </source>
</evidence>
<accession>A0A562PFS9</accession>
<feature type="region of interest" description="Disordered" evidence="1">
    <location>
        <begin position="143"/>
        <end position="164"/>
    </location>
</feature>
<dbReference type="Proteomes" id="UP000317122">
    <property type="component" value="Unassembled WGS sequence"/>
</dbReference>